<name>A0A2T7VMV6_MICTE</name>
<dbReference type="EMBL" id="QDFT01000094">
    <property type="protein sequence ID" value="PVE58725.1"/>
    <property type="molecule type" value="Genomic_DNA"/>
</dbReference>
<comment type="caution">
    <text evidence="2">The sequence shown here is derived from an EMBL/GenBank/DDBJ whole genome shotgun (WGS) entry which is preliminary data.</text>
</comment>
<evidence type="ECO:0000256" key="1">
    <source>
        <dbReference type="SAM" id="MobiDB-lite"/>
    </source>
</evidence>
<dbReference type="AlphaFoldDB" id="A0A2T7VMV6"/>
<evidence type="ECO:0000313" key="3">
    <source>
        <dbReference type="Proteomes" id="UP000244649"/>
    </source>
</evidence>
<gene>
    <name evidence="2" type="ORF">DC432_16010</name>
</gene>
<feature type="region of interest" description="Disordered" evidence="1">
    <location>
        <begin position="95"/>
        <end position="115"/>
    </location>
</feature>
<proteinExistence type="predicted"/>
<dbReference type="Proteomes" id="UP000244649">
    <property type="component" value="Unassembled WGS sequence"/>
</dbReference>
<sequence length="310" mass="34626">MQADQLFKPLPSRTPYAPAEERYKPSDVLAKLRQWLNNVGLSRTAVKLTTSHRESVTIRTNKWTGEAESFEVSQMWLLRANRDKVDRALEAAVDRAKPRTTDPRTGAPLSEAEQRETKYGTIAANYLRNAGLSEWRVQVQDTVNGKDGTLGAADYGAKTILLQRNHLRTADRDAIISTIQHEAAHAKAGQGNGHNHIWKHEAVLLGLSNPTANSFGQENDRQLRAGTAKVKDVAGGGVARGPHRGQFVDRAKPREVRQEEARERKAARALDPEMIEALKLKYLKKFKQPFDESGLSIPELLQMAARRELD</sequence>
<evidence type="ECO:0000313" key="2">
    <source>
        <dbReference type="EMBL" id="PVE58725.1"/>
    </source>
</evidence>
<reference evidence="2 3" key="1">
    <citation type="submission" date="2018-04" db="EMBL/GenBank/DDBJ databases">
        <authorList>
            <person name="Go L.Y."/>
            <person name="Mitchell J.A."/>
        </authorList>
    </citation>
    <scope>NUCLEOTIDE SEQUENCE [LARGE SCALE GENOMIC DNA]</scope>
    <source>
        <strain evidence="2 3">TPD7010</strain>
    </source>
</reference>
<protein>
    <submittedName>
        <fullName evidence="2">Uncharacterized protein</fullName>
    </submittedName>
</protein>
<organism evidence="2 3">
    <name type="scientific">Microbacterium testaceum</name>
    <name type="common">Aureobacterium testaceum</name>
    <name type="synonym">Brevibacterium testaceum</name>
    <dbReference type="NCBI Taxonomy" id="2033"/>
    <lineage>
        <taxon>Bacteria</taxon>
        <taxon>Bacillati</taxon>
        <taxon>Actinomycetota</taxon>
        <taxon>Actinomycetes</taxon>
        <taxon>Micrococcales</taxon>
        <taxon>Microbacteriaceae</taxon>
        <taxon>Microbacterium</taxon>
    </lineage>
</organism>
<accession>A0A2T7VMV6</accession>